<name>A0A8X7UIJ0_BRACI</name>
<sequence length="123" mass="13355">MEVTPNRNLRDRLGVPSNGLEGSHSGSRERRSALEHLSEPTINPPTRVLQSFESGRLQEADTMIEGDEQNEHGAGEAPAQEPDRVPAALRLGGNRAEQRRSGSSIPIAPQSKAAGKRKVLTRK</sequence>
<dbReference type="Proteomes" id="UP000886595">
    <property type="component" value="Unassembled WGS sequence"/>
</dbReference>
<evidence type="ECO:0000313" key="3">
    <source>
        <dbReference type="Proteomes" id="UP000886595"/>
    </source>
</evidence>
<evidence type="ECO:0000256" key="1">
    <source>
        <dbReference type="SAM" id="MobiDB-lite"/>
    </source>
</evidence>
<keyword evidence="3" id="KW-1185">Reference proteome</keyword>
<protein>
    <submittedName>
        <fullName evidence="2">Uncharacterized protein</fullName>
    </submittedName>
</protein>
<dbReference type="AlphaFoldDB" id="A0A8X7UIJ0"/>
<evidence type="ECO:0000313" key="2">
    <source>
        <dbReference type="EMBL" id="KAG2281010.1"/>
    </source>
</evidence>
<comment type="caution">
    <text evidence="2">The sequence shown here is derived from an EMBL/GenBank/DDBJ whole genome shotgun (WGS) entry which is preliminary data.</text>
</comment>
<feature type="compositionally biased region" description="Basic residues" evidence="1">
    <location>
        <begin position="114"/>
        <end position="123"/>
    </location>
</feature>
<reference evidence="2 3" key="1">
    <citation type="submission" date="2020-02" db="EMBL/GenBank/DDBJ databases">
        <authorList>
            <person name="Ma Q."/>
            <person name="Huang Y."/>
            <person name="Song X."/>
            <person name="Pei D."/>
        </authorList>
    </citation>
    <scope>NUCLEOTIDE SEQUENCE [LARGE SCALE GENOMIC DNA]</scope>
    <source>
        <strain evidence="2">Sxm20200214</strain>
        <tissue evidence="2">Leaf</tissue>
    </source>
</reference>
<feature type="region of interest" description="Disordered" evidence="1">
    <location>
        <begin position="1"/>
        <end position="123"/>
    </location>
</feature>
<gene>
    <name evidence="2" type="ORF">Bca52824_052230</name>
</gene>
<feature type="compositionally biased region" description="Basic and acidic residues" evidence="1">
    <location>
        <begin position="26"/>
        <end position="38"/>
    </location>
</feature>
<organism evidence="2 3">
    <name type="scientific">Brassica carinata</name>
    <name type="common">Ethiopian mustard</name>
    <name type="synonym">Abyssinian cabbage</name>
    <dbReference type="NCBI Taxonomy" id="52824"/>
    <lineage>
        <taxon>Eukaryota</taxon>
        <taxon>Viridiplantae</taxon>
        <taxon>Streptophyta</taxon>
        <taxon>Embryophyta</taxon>
        <taxon>Tracheophyta</taxon>
        <taxon>Spermatophyta</taxon>
        <taxon>Magnoliopsida</taxon>
        <taxon>eudicotyledons</taxon>
        <taxon>Gunneridae</taxon>
        <taxon>Pentapetalae</taxon>
        <taxon>rosids</taxon>
        <taxon>malvids</taxon>
        <taxon>Brassicales</taxon>
        <taxon>Brassicaceae</taxon>
        <taxon>Brassiceae</taxon>
        <taxon>Brassica</taxon>
    </lineage>
</organism>
<accession>A0A8X7UIJ0</accession>
<dbReference type="EMBL" id="JAAMPC010000011">
    <property type="protein sequence ID" value="KAG2281010.1"/>
    <property type="molecule type" value="Genomic_DNA"/>
</dbReference>
<proteinExistence type="predicted"/>